<dbReference type="InterPro" id="IPR036390">
    <property type="entry name" value="WH_DNA-bd_sf"/>
</dbReference>
<evidence type="ECO:0000313" key="2">
    <source>
        <dbReference type="Proteomes" id="UP000295277"/>
    </source>
</evidence>
<dbReference type="AlphaFoldDB" id="A0A4R1YUP8"/>
<sequence length="194" mass="21686">MSDEAFTNQTRLLHHLGEACLMIDEIAGQLGLSHRQVSAAAAGLIERGYVERLERGCFQLTDSGRFAARNAVRIVSGPRGPHRKPKAPWRDTIRQRAWAAMRIKRQFTIREIAMVAARGDEGDPVDNLTRYFRALVQAGYLRQLAREPGHAPGSNGFLRFQLVRDTGPRAPVWSDVRRAVHDHNTGKDVPCSPV</sequence>
<gene>
    <name evidence="1" type="ORF">EV216_110129</name>
</gene>
<proteinExistence type="predicted"/>
<reference evidence="1 2" key="1">
    <citation type="submission" date="2019-03" db="EMBL/GenBank/DDBJ databases">
        <title>Genomic Encyclopedia of Type Strains, Phase IV (KMG-IV): sequencing the most valuable type-strain genomes for metagenomic binning, comparative biology and taxonomic classification.</title>
        <authorList>
            <person name="Goeker M."/>
        </authorList>
    </citation>
    <scope>NUCLEOTIDE SEQUENCE [LARGE SCALE GENOMIC DNA]</scope>
    <source>
        <strain evidence="1 2">DSM 21153</strain>
    </source>
</reference>
<dbReference type="InterPro" id="IPR036388">
    <property type="entry name" value="WH-like_DNA-bd_sf"/>
</dbReference>
<dbReference type="Gene3D" id="1.10.10.10">
    <property type="entry name" value="Winged helix-like DNA-binding domain superfamily/Winged helix DNA-binding domain"/>
    <property type="match status" value="1"/>
</dbReference>
<evidence type="ECO:0000313" key="1">
    <source>
        <dbReference type="EMBL" id="TCM84811.1"/>
    </source>
</evidence>
<accession>A0A4R1YUP8</accession>
<organism evidence="1 2">
    <name type="scientific">Rhodovulum steppense</name>
    <dbReference type="NCBI Taxonomy" id="540251"/>
    <lineage>
        <taxon>Bacteria</taxon>
        <taxon>Pseudomonadati</taxon>
        <taxon>Pseudomonadota</taxon>
        <taxon>Alphaproteobacteria</taxon>
        <taxon>Rhodobacterales</taxon>
        <taxon>Paracoccaceae</taxon>
        <taxon>Rhodovulum</taxon>
    </lineage>
</organism>
<dbReference type="OrthoDB" id="5453597at2"/>
<dbReference type="SUPFAM" id="SSF46785">
    <property type="entry name" value="Winged helix' DNA-binding domain"/>
    <property type="match status" value="1"/>
</dbReference>
<comment type="caution">
    <text evidence="1">The sequence shown here is derived from an EMBL/GenBank/DDBJ whole genome shotgun (WGS) entry which is preliminary data.</text>
</comment>
<keyword evidence="2" id="KW-1185">Reference proteome</keyword>
<dbReference type="RefSeq" id="WP_132694675.1">
    <property type="nucleotide sequence ID" value="NZ_SLVM01000010.1"/>
</dbReference>
<protein>
    <submittedName>
        <fullName evidence="1">Uncharacterized protein</fullName>
    </submittedName>
</protein>
<dbReference type="Proteomes" id="UP000295277">
    <property type="component" value="Unassembled WGS sequence"/>
</dbReference>
<dbReference type="EMBL" id="SLVM01000010">
    <property type="protein sequence ID" value="TCM84811.1"/>
    <property type="molecule type" value="Genomic_DNA"/>
</dbReference>
<name>A0A4R1YUP8_9RHOB</name>